<dbReference type="EMBL" id="LROR01000032">
    <property type="protein sequence ID" value="OBR96638.1"/>
    <property type="molecule type" value="Genomic_DNA"/>
</dbReference>
<dbReference type="PATRIC" id="fig|1705578.3.peg.3639"/>
<evidence type="ECO:0000313" key="3">
    <source>
        <dbReference type="EMBL" id="OAA94076.1"/>
    </source>
</evidence>
<dbReference type="InterPro" id="IPR008160">
    <property type="entry name" value="Collagen"/>
</dbReference>
<keyword evidence="3" id="KW-0176">Collagen</keyword>
<gene>
    <name evidence="4" type="ORF">CLCOS_08000</name>
    <name evidence="3" type="ORF">WX73_03646</name>
</gene>
<protein>
    <submittedName>
        <fullName evidence="3">Collagen triple helix repeat (20 copies)</fullName>
    </submittedName>
</protein>
<dbReference type="Proteomes" id="UP000093694">
    <property type="component" value="Unassembled WGS sequence"/>
</dbReference>
<organism evidence="3 5">
    <name type="scientific">Clostridium coskatii</name>
    <dbReference type="NCBI Taxonomy" id="1705578"/>
    <lineage>
        <taxon>Bacteria</taxon>
        <taxon>Bacillati</taxon>
        <taxon>Bacillota</taxon>
        <taxon>Clostridia</taxon>
        <taxon>Eubacteriales</taxon>
        <taxon>Clostridiaceae</taxon>
        <taxon>Clostridium</taxon>
    </lineage>
</organism>
<dbReference type="PANTHER" id="PTHR37456:SF3">
    <property type="entry name" value="COLLAGEN ALPHA-1(XXV) CHAIN"/>
    <property type="match status" value="1"/>
</dbReference>
<sequence length="167" mass="17006">MADTLIQIQLLDSTTGEVVSDAFPLTQAKGVKLANGQDLETYLSSLVLQKGDTGATGAKGTDGKTIWNGTSDPTSSTGTDGDFYINTNSHKIFGPKASGLWPTGVSIIGPQGIQGVQGTKGDTGATGPTGPTGSQGAKGDKGDPGDTLKYGTNYSTASSVKLFFKQV</sequence>
<evidence type="ECO:0000256" key="1">
    <source>
        <dbReference type="ARBA" id="ARBA00022737"/>
    </source>
</evidence>
<dbReference type="PANTHER" id="PTHR37456">
    <property type="entry name" value="SI:CH211-266K2.1"/>
    <property type="match status" value="1"/>
</dbReference>
<comment type="caution">
    <text evidence="3">The sequence shown here is derived from an EMBL/GenBank/DDBJ whole genome shotgun (WGS) entry which is preliminary data.</text>
</comment>
<dbReference type="Proteomes" id="UP000077384">
    <property type="component" value="Unassembled WGS sequence"/>
</dbReference>
<evidence type="ECO:0000313" key="4">
    <source>
        <dbReference type="EMBL" id="OBR96638.1"/>
    </source>
</evidence>
<reference evidence="4 6" key="2">
    <citation type="journal article" date="2016" name="Front. Microbiol.">
        <title>Industrial Acetogenic Biocatalysts: A Comparative Metabolic and Genomic Analysis.</title>
        <authorList>
            <person name="Bengelsdorf F."/>
            <person name="Poehlein A."/>
            <person name="Sonja S."/>
            <person name="Erz C."/>
            <person name="Hummel T."/>
            <person name="Hoffmeister S."/>
            <person name="Daniel R."/>
            <person name="Durre P."/>
        </authorList>
    </citation>
    <scope>NUCLEOTIDE SEQUENCE [LARGE SCALE GENOMIC DNA]</scope>
    <source>
        <strain evidence="4 6">PTA-10522</strain>
    </source>
</reference>
<keyword evidence="6" id="KW-1185">Reference proteome</keyword>
<dbReference type="Pfam" id="PF01391">
    <property type="entry name" value="Collagen"/>
    <property type="match status" value="1"/>
</dbReference>
<name>A0A162LJ09_9CLOT</name>
<dbReference type="InterPro" id="IPR050938">
    <property type="entry name" value="Collagen_Structural_Proteins"/>
</dbReference>
<feature type="compositionally biased region" description="Low complexity" evidence="2">
    <location>
        <begin position="113"/>
        <end position="135"/>
    </location>
</feature>
<keyword evidence="1" id="KW-0677">Repeat</keyword>
<reference evidence="3 5" key="1">
    <citation type="journal article" date="2015" name="Biotechnol. Bioeng.">
        <title>Genome sequence and phenotypic characterization of Caulobacter segnis.</title>
        <authorList>
            <person name="Patel S."/>
            <person name="Fletcher B."/>
            <person name="Scott D.C."/>
            <person name="Ely B."/>
        </authorList>
    </citation>
    <scope>NUCLEOTIDE SEQUENCE [LARGE SCALE GENOMIC DNA]</scope>
    <source>
        <strain evidence="3 5">PS02</strain>
    </source>
</reference>
<feature type="region of interest" description="Disordered" evidence="2">
    <location>
        <begin position="113"/>
        <end position="150"/>
    </location>
</feature>
<evidence type="ECO:0000313" key="5">
    <source>
        <dbReference type="Proteomes" id="UP000077384"/>
    </source>
</evidence>
<dbReference type="EMBL" id="LITQ01000008">
    <property type="protein sequence ID" value="OAA94076.1"/>
    <property type="molecule type" value="Genomic_DNA"/>
</dbReference>
<evidence type="ECO:0000313" key="6">
    <source>
        <dbReference type="Proteomes" id="UP000093694"/>
    </source>
</evidence>
<dbReference type="AlphaFoldDB" id="A0A162LJ09"/>
<accession>A0A162LJ09</accession>
<dbReference type="RefSeq" id="WP_063600466.1">
    <property type="nucleotide sequence ID" value="NZ_LITQ01000008.1"/>
</dbReference>
<proteinExistence type="predicted"/>
<evidence type="ECO:0000256" key="2">
    <source>
        <dbReference type="SAM" id="MobiDB-lite"/>
    </source>
</evidence>